<dbReference type="OMA" id="TTAMIMK"/>
<evidence type="ECO:0000256" key="10">
    <source>
        <dbReference type="PROSITE-ProRule" id="PRU10141"/>
    </source>
</evidence>
<evidence type="ECO:0000259" key="12">
    <source>
        <dbReference type="PROSITE" id="PS50011"/>
    </source>
</evidence>
<evidence type="ECO:0000256" key="3">
    <source>
        <dbReference type="ARBA" id="ARBA00022553"/>
    </source>
</evidence>
<dbReference type="GO" id="GO:0005737">
    <property type="term" value="C:cytoplasm"/>
    <property type="evidence" value="ECO:0007669"/>
    <property type="project" value="TreeGrafter"/>
</dbReference>
<dbReference type="PROSITE" id="PS00107">
    <property type="entry name" value="PROTEIN_KINASE_ATP"/>
    <property type="match status" value="1"/>
</dbReference>
<evidence type="ECO:0000256" key="7">
    <source>
        <dbReference type="ARBA" id="ARBA00022840"/>
    </source>
</evidence>
<gene>
    <name evidence="13" type="ORF">POCTA_138.1.T0380172</name>
</gene>
<dbReference type="GO" id="GO:0035556">
    <property type="term" value="P:intracellular signal transduction"/>
    <property type="evidence" value="ECO:0007669"/>
    <property type="project" value="TreeGrafter"/>
</dbReference>
<evidence type="ECO:0000256" key="4">
    <source>
        <dbReference type="ARBA" id="ARBA00022679"/>
    </source>
</evidence>
<evidence type="ECO:0000256" key="11">
    <source>
        <dbReference type="SAM" id="MobiDB-lite"/>
    </source>
</evidence>
<organism evidence="13 14">
    <name type="scientific">Paramecium octaurelia</name>
    <dbReference type="NCBI Taxonomy" id="43137"/>
    <lineage>
        <taxon>Eukaryota</taxon>
        <taxon>Sar</taxon>
        <taxon>Alveolata</taxon>
        <taxon>Ciliophora</taxon>
        <taxon>Intramacronucleata</taxon>
        <taxon>Oligohymenophorea</taxon>
        <taxon>Peniculida</taxon>
        <taxon>Parameciidae</taxon>
        <taxon>Paramecium</taxon>
    </lineage>
</organism>
<feature type="domain" description="Protein kinase" evidence="12">
    <location>
        <begin position="18"/>
        <end position="267"/>
    </location>
</feature>
<keyword evidence="3" id="KW-0597">Phosphoprotein</keyword>
<evidence type="ECO:0000256" key="1">
    <source>
        <dbReference type="ARBA" id="ARBA00012513"/>
    </source>
</evidence>
<feature type="binding site" evidence="10">
    <location>
        <position position="47"/>
    </location>
    <ligand>
        <name>ATP</name>
        <dbReference type="ChEBI" id="CHEBI:30616"/>
    </ligand>
</feature>
<sequence length="654" mass="75563">MNNLQCLNHNTANPLDNYIIEQSIGKGTFGKVYRGLHKPTQQFVAIKILEKSKIEQPADFTRIQREIHILRKLRHPNVVQLYEILESETKIYLIMEFISGGELFQHIVKSKRLPENEAAALFSQIIEAIEYLHSLKVAHRDLKPENLLLENNTLKVVDFGLSNIYTDLLQTPCGSPCYAAPEMVSGISYSGIKTDIWASGIILYAMLCGYVPFEDSNTRKLYEKIKHSDFQKPSHLSVQVVDLLQGLLNKNPLNRLSISKIKMHPFVSKYSYSIQIHRTLAINSNIIKQLQAVGVDSEKCKEMIINNKHNPITTTYHLLNKYQQPAQSTQRVRTHQSIKSVVDKPSSSIERKPNPSIYHNKTKSYENNYTTAMIMKRAYDNRISARPKSTERRISTENDRWERIKTQYETKENSSRKTHMSRPSKQPVMYAEYKLKTERIIIKFLVSSSRPTTFQKIICMRIQLVGMKMDSLLLSRIQANSHRLFYPSTSSIKISLPSLDSQTCMIFINPEEVAQMNSKMNISKKAERIYFIKSNGNNIMNLCLQIYQYKMILQINSIKSPKNAIICIIFVLHFQKGTIEQLRITKLSKRILSTIVGSNFKMNYSSQNNCVQQMKNLQIMFNDKQLCILLQICVSQEVYNFQYFSILQILNSNV</sequence>
<dbReference type="SMART" id="SM00220">
    <property type="entry name" value="S_TKc"/>
    <property type="match status" value="1"/>
</dbReference>
<comment type="catalytic activity">
    <reaction evidence="9">
        <text>L-seryl-[protein] + ATP = O-phospho-L-seryl-[protein] + ADP + H(+)</text>
        <dbReference type="Rhea" id="RHEA:17989"/>
        <dbReference type="Rhea" id="RHEA-COMP:9863"/>
        <dbReference type="Rhea" id="RHEA-COMP:11604"/>
        <dbReference type="ChEBI" id="CHEBI:15378"/>
        <dbReference type="ChEBI" id="CHEBI:29999"/>
        <dbReference type="ChEBI" id="CHEBI:30616"/>
        <dbReference type="ChEBI" id="CHEBI:83421"/>
        <dbReference type="ChEBI" id="CHEBI:456216"/>
        <dbReference type="EC" id="2.7.11.1"/>
    </reaction>
</comment>
<dbReference type="FunFam" id="1.10.510.10:FF:000650">
    <property type="entry name" value="Serine/threonine-protein kinase ppk16"/>
    <property type="match status" value="1"/>
</dbReference>
<keyword evidence="14" id="KW-1185">Reference proteome</keyword>
<evidence type="ECO:0000256" key="6">
    <source>
        <dbReference type="ARBA" id="ARBA00022777"/>
    </source>
</evidence>
<dbReference type="InterPro" id="IPR008271">
    <property type="entry name" value="Ser/Thr_kinase_AS"/>
</dbReference>
<keyword evidence="5 10" id="KW-0547">Nucleotide-binding</keyword>
<keyword evidence="2" id="KW-0723">Serine/threonine-protein kinase</keyword>
<dbReference type="OrthoDB" id="193931at2759"/>
<dbReference type="CDD" id="cd14003">
    <property type="entry name" value="STKc_AMPK-like"/>
    <property type="match status" value="1"/>
</dbReference>
<dbReference type="PROSITE" id="PS50011">
    <property type="entry name" value="PROTEIN_KINASE_DOM"/>
    <property type="match status" value="1"/>
</dbReference>
<evidence type="ECO:0000256" key="8">
    <source>
        <dbReference type="ARBA" id="ARBA00047899"/>
    </source>
</evidence>
<keyword evidence="4" id="KW-0808">Transferase</keyword>
<evidence type="ECO:0000256" key="5">
    <source>
        <dbReference type="ARBA" id="ARBA00022741"/>
    </source>
</evidence>
<dbReference type="PANTHER" id="PTHR24346">
    <property type="entry name" value="MAP/MICROTUBULE AFFINITY-REGULATING KINASE"/>
    <property type="match status" value="1"/>
</dbReference>
<evidence type="ECO:0000256" key="2">
    <source>
        <dbReference type="ARBA" id="ARBA00022527"/>
    </source>
</evidence>
<dbReference type="Proteomes" id="UP000683925">
    <property type="component" value="Unassembled WGS sequence"/>
</dbReference>
<keyword evidence="6" id="KW-0418">Kinase</keyword>
<reference evidence="13" key="1">
    <citation type="submission" date="2021-01" db="EMBL/GenBank/DDBJ databases">
        <authorList>
            <consortium name="Genoscope - CEA"/>
            <person name="William W."/>
        </authorList>
    </citation>
    <scope>NUCLEOTIDE SEQUENCE</scope>
</reference>
<dbReference type="PROSITE" id="PS00108">
    <property type="entry name" value="PROTEIN_KINASE_ST"/>
    <property type="match status" value="1"/>
</dbReference>
<feature type="compositionally biased region" description="Polar residues" evidence="11">
    <location>
        <begin position="327"/>
        <end position="339"/>
    </location>
</feature>
<dbReference type="Pfam" id="PF00069">
    <property type="entry name" value="Pkinase"/>
    <property type="match status" value="1"/>
</dbReference>
<keyword evidence="7 10" id="KW-0067">ATP-binding</keyword>
<evidence type="ECO:0000256" key="9">
    <source>
        <dbReference type="ARBA" id="ARBA00048679"/>
    </source>
</evidence>
<dbReference type="EMBL" id="CAJJDP010000038">
    <property type="protein sequence ID" value="CAD8160439.1"/>
    <property type="molecule type" value="Genomic_DNA"/>
</dbReference>
<comment type="caution">
    <text evidence="13">The sequence shown here is derived from an EMBL/GenBank/DDBJ whole genome shotgun (WGS) entry which is preliminary data.</text>
</comment>
<feature type="region of interest" description="Disordered" evidence="11">
    <location>
        <begin position="327"/>
        <end position="362"/>
    </location>
</feature>
<evidence type="ECO:0000313" key="14">
    <source>
        <dbReference type="Proteomes" id="UP000683925"/>
    </source>
</evidence>
<dbReference type="GO" id="GO:0004674">
    <property type="term" value="F:protein serine/threonine kinase activity"/>
    <property type="evidence" value="ECO:0007669"/>
    <property type="project" value="UniProtKB-KW"/>
</dbReference>
<accession>A0A8S1U9V1</accession>
<dbReference type="InterPro" id="IPR017441">
    <property type="entry name" value="Protein_kinase_ATP_BS"/>
</dbReference>
<comment type="catalytic activity">
    <reaction evidence="8">
        <text>L-threonyl-[protein] + ATP = O-phospho-L-threonyl-[protein] + ADP + H(+)</text>
        <dbReference type="Rhea" id="RHEA:46608"/>
        <dbReference type="Rhea" id="RHEA-COMP:11060"/>
        <dbReference type="Rhea" id="RHEA-COMP:11605"/>
        <dbReference type="ChEBI" id="CHEBI:15378"/>
        <dbReference type="ChEBI" id="CHEBI:30013"/>
        <dbReference type="ChEBI" id="CHEBI:30616"/>
        <dbReference type="ChEBI" id="CHEBI:61977"/>
        <dbReference type="ChEBI" id="CHEBI:456216"/>
        <dbReference type="EC" id="2.7.11.1"/>
    </reaction>
</comment>
<dbReference type="AlphaFoldDB" id="A0A8S1U9V1"/>
<dbReference type="FunFam" id="3.30.200.20:FF:000042">
    <property type="entry name" value="Aurora kinase A"/>
    <property type="match status" value="1"/>
</dbReference>
<evidence type="ECO:0000313" key="13">
    <source>
        <dbReference type="EMBL" id="CAD8160439.1"/>
    </source>
</evidence>
<dbReference type="InterPro" id="IPR000719">
    <property type="entry name" value="Prot_kinase_dom"/>
</dbReference>
<proteinExistence type="predicted"/>
<name>A0A8S1U9V1_PAROT</name>
<dbReference type="EC" id="2.7.11.1" evidence="1"/>
<dbReference type="PANTHER" id="PTHR24346:SF82">
    <property type="entry name" value="KP78A-RELATED"/>
    <property type="match status" value="1"/>
</dbReference>
<protein>
    <recommendedName>
        <fullName evidence="1">non-specific serine/threonine protein kinase</fullName>
        <ecNumber evidence="1">2.7.11.1</ecNumber>
    </recommendedName>
</protein>
<dbReference type="GO" id="GO:0005524">
    <property type="term" value="F:ATP binding"/>
    <property type="evidence" value="ECO:0007669"/>
    <property type="project" value="UniProtKB-UniRule"/>
</dbReference>